<feature type="region of interest" description="Disordered" evidence="1">
    <location>
        <begin position="51"/>
        <end position="167"/>
    </location>
</feature>
<evidence type="ECO:0000256" key="1">
    <source>
        <dbReference type="SAM" id="MobiDB-lite"/>
    </source>
</evidence>
<gene>
    <name evidence="2" type="ORF">PFISCL1PPCAC_21677</name>
</gene>
<dbReference type="Proteomes" id="UP001432322">
    <property type="component" value="Unassembled WGS sequence"/>
</dbReference>
<feature type="compositionally biased region" description="Basic and acidic residues" evidence="1">
    <location>
        <begin position="51"/>
        <end position="79"/>
    </location>
</feature>
<comment type="caution">
    <text evidence="2">The sequence shown here is derived from an EMBL/GenBank/DDBJ whole genome shotgun (WGS) entry which is preliminary data.</text>
</comment>
<feature type="region of interest" description="Disordered" evidence="1">
    <location>
        <begin position="180"/>
        <end position="220"/>
    </location>
</feature>
<protein>
    <submittedName>
        <fullName evidence="2">Uncharacterized protein</fullName>
    </submittedName>
</protein>
<dbReference type="AlphaFoldDB" id="A0AAV5WFD7"/>
<dbReference type="EMBL" id="BTSY01000005">
    <property type="protein sequence ID" value="GMT30380.1"/>
    <property type="molecule type" value="Genomic_DNA"/>
</dbReference>
<feature type="compositionally biased region" description="Basic residues" evidence="1">
    <location>
        <begin position="80"/>
        <end position="89"/>
    </location>
</feature>
<name>A0AAV5WFD7_9BILA</name>
<sequence>MGNSASREDRALSPLSAWGDRFDEIANGKYEDIVTPHTQRVGRIDRVRSALSAKRKDSLEHARLGDERRTRSADSVKEISKRKKKKKRKGVNDNEPLPKDPLTYPPGDILSTHQLDPYPHDPPVETTNEQGLDAAVPGILPRRKKEGAPVVMKPELHQKSWSAPTLPPEVEIIDRNEGVEPTEPVASPPYVPVVQPRRTDGVRVGKPVHPPVNPARFITL</sequence>
<proteinExistence type="predicted"/>
<accession>A0AAV5WFD7</accession>
<evidence type="ECO:0000313" key="2">
    <source>
        <dbReference type="EMBL" id="GMT30380.1"/>
    </source>
</evidence>
<keyword evidence="3" id="KW-1185">Reference proteome</keyword>
<organism evidence="2 3">
    <name type="scientific">Pristionchus fissidentatus</name>
    <dbReference type="NCBI Taxonomy" id="1538716"/>
    <lineage>
        <taxon>Eukaryota</taxon>
        <taxon>Metazoa</taxon>
        <taxon>Ecdysozoa</taxon>
        <taxon>Nematoda</taxon>
        <taxon>Chromadorea</taxon>
        <taxon>Rhabditida</taxon>
        <taxon>Rhabditina</taxon>
        <taxon>Diplogasteromorpha</taxon>
        <taxon>Diplogasteroidea</taxon>
        <taxon>Neodiplogasteridae</taxon>
        <taxon>Pristionchus</taxon>
    </lineage>
</organism>
<feature type="non-terminal residue" evidence="2">
    <location>
        <position position="220"/>
    </location>
</feature>
<evidence type="ECO:0000313" key="3">
    <source>
        <dbReference type="Proteomes" id="UP001432322"/>
    </source>
</evidence>
<reference evidence="2" key="1">
    <citation type="submission" date="2023-10" db="EMBL/GenBank/DDBJ databases">
        <title>Genome assembly of Pristionchus species.</title>
        <authorList>
            <person name="Yoshida K."/>
            <person name="Sommer R.J."/>
        </authorList>
    </citation>
    <scope>NUCLEOTIDE SEQUENCE</scope>
    <source>
        <strain evidence="2">RS5133</strain>
    </source>
</reference>